<gene>
    <name evidence="2" type="ORF">KHLLAP_LOCUS6614</name>
</gene>
<dbReference type="Proteomes" id="UP001295740">
    <property type="component" value="Unassembled WGS sequence"/>
</dbReference>
<comment type="caution">
    <text evidence="2">The sequence shown here is derived from an EMBL/GenBank/DDBJ whole genome shotgun (WGS) entry which is preliminary data.</text>
</comment>
<feature type="compositionally biased region" description="Polar residues" evidence="1">
    <location>
        <begin position="30"/>
        <end position="40"/>
    </location>
</feature>
<evidence type="ECO:0000313" key="3">
    <source>
        <dbReference type="Proteomes" id="UP001295740"/>
    </source>
</evidence>
<accession>A0AAI8VKL3</accession>
<dbReference type="AlphaFoldDB" id="A0AAI8VKL3"/>
<name>A0AAI8VKL3_9PEZI</name>
<protein>
    <submittedName>
        <fullName evidence="2">Uu.00g002760.m01.CDS01</fullName>
    </submittedName>
</protein>
<organism evidence="2 3">
    <name type="scientific">Anthostomella pinea</name>
    <dbReference type="NCBI Taxonomy" id="933095"/>
    <lineage>
        <taxon>Eukaryota</taxon>
        <taxon>Fungi</taxon>
        <taxon>Dikarya</taxon>
        <taxon>Ascomycota</taxon>
        <taxon>Pezizomycotina</taxon>
        <taxon>Sordariomycetes</taxon>
        <taxon>Xylariomycetidae</taxon>
        <taxon>Xylariales</taxon>
        <taxon>Xylariaceae</taxon>
        <taxon>Anthostomella</taxon>
    </lineage>
</organism>
<dbReference type="EMBL" id="CAUWAG010000008">
    <property type="protein sequence ID" value="CAJ2506146.1"/>
    <property type="molecule type" value="Genomic_DNA"/>
</dbReference>
<evidence type="ECO:0000256" key="1">
    <source>
        <dbReference type="SAM" id="MobiDB-lite"/>
    </source>
</evidence>
<reference evidence="2" key="1">
    <citation type="submission" date="2023-10" db="EMBL/GenBank/DDBJ databases">
        <authorList>
            <person name="Hackl T."/>
        </authorList>
    </citation>
    <scope>NUCLEOTIDE SEQUENCE</scope>
</reference>
<feature type="compositionally biased region" description="Basic and acidic residues" evidence="1">
    <location>
        <begin position="18"/>
        <end position="29"/>
    </location>
</feature>
<sequence>MAEEQRKQNNPLWGAESIPEKADVTDSDAKSSGCSTTSMSNTRLTEEISIDMHKIEWVEVVPPGWEDLVNDVPSL</sequence>
<keyword evidence="3" id="KW-1185">Reference proteome</keyword>
<feature type="region of interest" description="Disordered" evidence="1">
    <location>
        <begin position="1"/>
        <end position="40"/>
    </location>
</feature>
<proteinExistence type="predicted"/>
<evidence type="ECO:0000313" key="2">
    <source>
        <dbReference type="EMBL" id="CAJ2506146.1"/>
    </source>
</evidence>